<sequence length="477" mass="54806">MAGKSLVLARGRRKGKGAVSKSTMGREQSVAQYLPTEILLRILRHLSLLSFNRKSLRAATLVCRAWTPAANEVLYRTIEMTSNKASRLLLQTLTDNPALSNHIRKFIVPFVHSTYFPGSPWRTQLLSVIGRDRVPRPARMSSNDYDDLVNLMNKIMGCCNRLVSIHAPFQADSAGIGLPALFEVTPELRENLKTMVLRKTFCYPAFMEMSPWKEIDLPNLERLTLEGVYIDVWSWPHAPSKFQGTFMPKLRHLTLNNCTMEQGPLKSLIIASRSSLHSLTIKNSRFIESEQEIRRYPFFHPSSDFAPIAPTLKHLCVDHVFEFRQKPHPLVYLTGLETLEIQISGIYPPITSPLPLNIHTLIIRYTKSWCPADSPFNVVWGVSMLLDIMPPGPSSTGLRRIKLFWPLKRNDLEIWRILAFLLKDKCAKRGIELLIELHPVRPKIKEPKTERYRLNRWSRPEKPIYRIMDSALRKIGR</sequence>
<dbReference type="Proteomes" id="UP000076722">
    <property type="component" value="Unassembled WGS sequence"/>
</dbReference>
<dbReference type="SUPFAM" id="SSF81383">
    <property type="entry name" value="F-box domain"/>
    <property type="match status" value="1"/>
</dbReference>
<reference evidence="2 3" key="1">
    <citation type="journal article" date="2016" name="Mol. Biol. Evol.">
        <title>Comparative Genomics of Early-Diverging Mushroom-Forming Fungi Provides Insights into the Origins of Lignocellulose Decay Capabilities.</title>
        <authorList>
            <person name="Nagy L.G."/>
            <person name="Riley R."/>
            <person name="Tritt A."/>
            <person name="Adam C."/>
            <person name="Daum C."/>
            <person name="Floudas D."/>
            <person name="Sun H."/>
            <person name="Yadav J.S."/>
            <person name="Pangilinan J."/>
            <person name="Larsson K.H."/>
            <person name="Matsuura K."/>
            <person name="Barry K."/>
            <person name="Labutti K."/>
            <person name="Kuo R."/>
            <person name="Ohm R.A."/>
            <person name="Bhattacharya S.S."/>
            <person name="Shirouzu T."/>
            <person name="Yoshinaga Y."/>
            <person name="Martin F.M."/>
            <person name="Grigoriev I.V."/>
            <person name="Hibbett D.S."/>
        </authorList>
    </citation>
    <scope>NUCLEOTIDE SEQUENCE [LARGE SCALE GENOMIC DNA]</scope>
    <source>
        <strain evidence="2 3">HHB9708</strain>
    </source>
</reference>
<dbReference type="InterPro" id="IPR001810">
    <property type="entry name" value="F-box_dom"/>
</dbReference>
<protein>
    <recommendedName>
        <fullName evidence="1">F-box domain-containing protein</fullName>
    </recommendedName>
</protein>
<dbReference type="Gene3D" id="3.80.10.10">
    <property type="entry name" value="Ribonuclease Inhibitor"/>
    <property type="match status" value="1"/>
</dbReference>
<evidence type="ECO:0000313" key="3">
    <source>
        <dbReference type="Proteomes" id="UP000076722"/>
    </source>
</evidence>
<evidence type="ECO:0000313" key="2">
    <source>
        <dbReference type="EMBL" id="KZS97213.1"/>
    </source>
</evidence>
<gene>
    <name evidence="2" type="ORF">SISNIDRAFT_482147</name>
</gene>
<dbReference type="OrthoDB" id="3042363at2759"/>
<dbReference type="SUPFAM" id="SSF52047">
    <property type="entry name" value="RNI-like"/>
    <property type="match status" value="1"/>
</dbReference>
<accession>A0A164YTD6</accession>
<dbReference type="InterPro" id="IPR032675">
    <property type="entry name" value="LRR_dom_sf"/>
</dbReference>
<dbReference type="AlphaFoldDB" id="A0A164YTD6"/>
<dbReference type="InterPro" id="IPR036047">
    <property type="entry name" value="F-box-like_dom_sf"/>
</dbReference>
<organism evidence="2 3">
    <name type="scientific">Sistotremastrum niveocremeum HHB9708</name>
    <dbReference type="NCBI Taxonomy" id="1314777"/>
    <lineage>
        <taxon>Eukaryota</taxon>
        <taxon>Fungi</taxon>
        <taxon>Dikarya</taxon>
        <taxon>Basidiomycota</taxon>
        <taxon>Agaricomycotina</taxon>
        <taxon>Agaricomycetes</taxon>
        <taxon>Sistotremastrales</taxon>
        <taxon>Sistotremastraceae</taxon>
        <taxon>Sertulicium</taxon>
        <taxon>Sertulicium niveocremeum</taxon>
    </lineage>
</organism>
<dbReference type="Pfam" id="PF12937">
    <property type="entry name" value="F-box-like"/>
    <property type="match status" value="1"/>
</dbReference>
<keyword evidence="3" id="KW-1185">Reference proteome</keyword>
<name>A0A164YTD6_9AGAM</name>
<dbReference type="EMBL" id="KV419397">
    <property type="protein sequence ID" value="KZS97213.1"/>
    <property type="molecule type" value="Genomic_DNA"/>
</dbReference>
<proteinExistence type="predicted"/>
<dbReference type="Gene3D" id="1.20.1280.50">
    <property type="match status" value="1"/>
</dbReference>
<evidence type="ECO:0000259" key="1">
    <source>
        <dbReference type="Pfam" id="PF12937"/>
    </source>
</evidence>
<feature type="domain" description="F-box" evidence="1">
    <location>
        <begin position="33"/>
        <end position="78"/>
    </location>
</feature>